<organism evidence="1 2">
    <name type="scientific">Panagrolaimus sp. PS1159</name>
    <dbReference type="NCBI Taxonomy" id="55785"/>
    <lineage>
        <taxon>Eukaryota</taxon>
        <taxon>Metazoa</taxon>
        <taxon>Ecdysozoa</taxon>
        <taxon>Nematoda</taxon>
        <taxon>Chromadorea</taxon>
        <taxon>Rhabditida</taxon>
        <taxon>Tylenchina</taxon>
        <taxon>Panagrolaimomorpha</taxon>
        <taxon>Panagrolaimoidea</taxon>
        <taxon>Panagrolaimidae</taxon>
        <taxon>Panagrolaimus</taxon>
    </lineage>
</organism>
<proteinExistence type="predicted"/>
<name>A0AC35FQC6_9BILA</name>
<evidence type="ECO:0000313" key="2">
    <source>
        <dbReference type="WBParaSite" id="PS1159_v2.g19900.t1"/>
    </source>
</evidence>
<dbReference type="Proteomes" id="UP000887580">
    <property type="component" value="Unplaced"/>
</dbReference>
<accession>A0AC35FQC6</accession>
<sequence>MGDYMNDPGWQFLRQSQEALLAATTKKYDAKKNIWIADPEEGFISAEIKSTKGDIHTVVTSKGAEKNIKKDDIQQMNPPKFEKTEDMANLTFLNDASVLNNLRQRYYSMMIYTYSGLFCVVINPYKRLPIYTESVCKMYIGKRRTEMPPHLFAVSDEAYRNMVNDHENQSMLITGESGAGKTENTKKVISYFAIVGASQQKKKDAKDSLEEQIVRTNPVLEAFGNAKTVRNNNSSRFGKFIRIHFNHGGKLAGGDIEHYLLEKSRVIKQAPGERSFHIFYQIMSDGIKDLKKKLHLIRPIRDYHFVSQAEVTIDNVDDKEEMLITDESFDIMKFTADEKFDLFAMTAAIMHLGEMKFKQRPREEQAECEDQTEGDLACKLFKVDPDKFVNKGQNLEQVNWAIGALCKALYARMFQWLIKRCNKTLDAQDLSRDFFIGVLDIAGFEIFDLNSFEQLWINFVNEKLQQFFNHHMFVLEQEEYQREGIKWEFIDFGLDLQACIELIEKPLGIVSMLDEECIVPKATDMTLAQKLNDQHLGKHPNFQKAKPPKGKQAEAHFALVHYAGTVRYNVKAWLEKNKDPLNDSVVSVLKGNSGMQLLTDVWEDYQTQEDQANSKTKTTGKKKGKSASFMTVSMMYRESLNKLMNMLHQTHPHFIRCIIPNEEKKSGVIDANLVLNQLTCNGVLEGIRICRKGFPNRVVYKDFKQRYIYIFI</sequence>
<protein>
    <submittedName>
        <fullName evidence="2">Myosin heavy chain</fullName>
    </submittedName>
</protein>
<evidence type="ECO:0000313" key="1">
    <source>
        <dbReference type="Proteomes" id="UP000887580"/>
    </source>
</evidence>
<dbReference type="WBParaSite" id="PS1159_v2.g19900.t1">
    <property type="protein sequence ID" value="PS1159_v2.g19900.t1"/>
    <property type="gene ID" value="PS1159_v2.g19900"/>
</dbReference>
<reference evidence="2" key="1">
    <citation type="submission" date="2022-11" db="UniProtKB">
        <authorList>
            <consortium name="WormBaseParasite"/>
        </authorList>
    </citation>
    <scope>IDENTIFICATION</scope>
</reference>